<proteinExistence type="predicted"/>
<evidence type="ECO:0000313" key="2">
    <source>
        <dbReference type="EMBL" id="ASJ75782.1"/>
    </source>
</evidence>
<protein>
    <submittedName>
        <fullName evidence="2">Monocarboxylate 2-oxoacid-binding periplasmic protein</fullName>
    </submittedName>
</protein>
<dbReference type="EMBL" id="CP018632">
    <property type="protein sequence ID" value="ASJ75782.1"/>
    <property type="molecule type" value="Genomic_DNA"/>
</dbReference>
<dbReference type="Proteomes" id="UP000250079">
    <property type="component" value="Chromosome"/>
</dbReference>
<dbReference type="Gene3D" id="3.40.190.10">
    <property type="entry name" value="Periplasmic binding protein-like II"/>
    <property type="match status" value="1"/>
</dbReference>
<dbReference type="GO" id="GO:0055085">
    <property type="term" value="P:transmembrane transport"/>
    <property type="evidence" value="ECO:0007669"/>
    <property type="project" value="InterPro"/>
</dbReference>
<keyword evidence="1" id="KW-0732">Signal</keyword>
<reference evidence="2 3" key="1">
    <citation type="submission" date="2016-12" db="EMBL/GenBank/DDBJ databases">
        <authorList>
            <person name="Song W.-J."/>
            <person name="Kurnit D.M."/>
        </authorList>
    </citation>
    <scope>NUCLEOTIDE SEQUENCE [LARGE SCALE GENOMIC DNA]</scope>
    <source>
        <strain evidence="2 3">IMCC3135</strain>
    </source>
</reference>
<dbReference type="Gene3D" id="3.40.190.170">
    <property type="entry name" value="Bacterial extracellular solute-binding protein, family 7"/>
    <property type="match status" value="1"/>
</dbReference>
<sequence>MNSLLHPQLFGESARIFADEVDASTNGVFNVNVHDQLVMDVDAFEALRSGLVDAIWGSPGHHHREDPALTIFGGFPFGPNPDEFSEWMLQGGGSKALNKIYARHGLHSLYCGVLPEEGGGWFRSPIETVEDLDGLAMRSFGYGAQTLRNLGVTTYELPASDIRPAFESGVIDAAEFAMPSIDILLGFPEFAPYLYFPGWQQPSTALELLILEKTWLALSESQRAAIMHACDESLRWTRDVAAARQDVVIADFRAQGVQILEWPDQLLGRLKQSWAQVIETEITADPGIAATWLSYLDFKAGKVEPTADVVERD</sequence>
<accession>A0A2Z2NWH9</accession>
<dbReference type="KEGG" id="gai:IMCC3135_28650"/>
<dbReference type="RefSeq" id="WP_205737762.1">
    <property type="nucleotide sequence ID" value="NZ_CP018632.1"/>
</dbReference>
<dbReference type="PANTHER" id="PTHR33376:SF5">
    <property type="entry name" value="EXTRACYTOPLASMIC SOLUTE RECEPTOR PROTEIN"/>
    <property type="match status" value="1"/>
</dbReference>
<name>A0A2Z2NWH9_9GAMM</name>
<dbReference type="InterPro" id="IPR038404">
    <property type="entry name" value="TRAP_DctP_sf"/>
</dbReference>
<evidence type="ECO:0000313" key="3">
    <source>
        <dbReference type="Proteomes" id="UP000250079"/>
    </source>
</evidence>
<evidence type="ECO:0000256" key="1">
    <source>
        <dbReference type="ARBA" id="ARBA00022729"/>
    </source>
</evidence>
<organism evidence="2 3">
    <name type="scientific">Granulosicoccus antarcticus IMCC3135</name>
    <dbReference type="NCBI Taxonomy" id="1192854"/>
    <lineage>
        <taxon>Bacteria</taxon>
        <taxon>Pseudomonadati</taxon>
        <taxon>Pseudomonadota</taxon>
        <taxon>Gammaproteobacteria</taxon>
        <taxon>Chromatiales</taxon>
        <taxon>Granulosicoccaceae</taxon>
        <taxon>Granulosicoccus</taxon>
    </lineage>
</organism>
<dbReference type="InterPro" id="IPR018389">
    <property type="entry name" value="DctP_fam"/>
</dbReference>
<dbReference type="PANTHER" id="PTHR33376">
    <property type="match status" value="1"/>
</dbReference>
<dbReference type="AlphaFoldDB" id="A0A2Z2NWH9"/>
<keyword evidence="3" id="KW-1185">Reference proteome</keyword>
<dbReference type="Pfam" id="PF03480">
    <property type="entry name" value="DctP"/>
    <property type="match status" value="1"/>
</dbReference>
<gene>
    <name evidence="2" type="ORF">IMCC3135_28650</name>
</gene>